<dbReference type="InterPro" id="IPR011701">
    <property type="entry name" value="MFS"/>
</dbReference>
<feature type="transmembrane region" description="Helical" evidence="7">
    <location>
        <begin position="297"/>
        <end position="321"/>
    </location>
</feature>
<evidence type="ECO:0000256" key="2">
    <source>
        <dbReference type="ARBA" id="ARBA00022448"/>
    </source>
</evidence>
<feature type="transmembrane region" description="Helical" evidence="7">
    <location>
        <begin position="104"/>
        <end position="125"/>
    </location>
</feature>
<feature type="transmembrane region" description="Helical" evidence="7">
    <location>
        <begin position="246"/>
        <end position="265"/>
    </location>
</feature>
<dbReference type="OrthoDB" id="2810795at2"/>
<feature type="transmembrane region" description="Helical" evidence="7">
    <location>
        <begin position="272"/>
        <end position="291"/>
    </location>
</feature>
<evidence type="ECO:0000313" key="9">
    <source>
        <dbReference type="EMBL" id="ATF27207.1"/>
    </source>
</evidence>
<dbReference type="Gene3D" id="1.20.1250.20">
    <property type="entry name" value="MFS general substrate transporter like domains"/>
    <property type="match status" value="1"/>
</dbReference>
<dbReference type="Pfam" id="PF07690">
    <property type="entry name" value="MFS_1"/>
    <property type="match status" value="1"/>
</dbReference>
<keyword evidence="3" id="KW-1003">Cell membrane</keyword>
<dbReference type="PANTHER" id="PTHR43124">
    <property type="entry name" value="PURINE EFFLUX PUMP PBUE"/>
    <property type="match status" value="1"/>
</dbReference>
<evidence type="ECO:0000313" key="10">
    <source>
        <dbReference type="Proteomes" id="UP000243591"/>
    </source>
</evidence>
<keyword evidence="6 7" id="KW-0472">Membrane</keyword>
<dbReference type="InterPro" id="IPR036259">
    <property type="entry name" value="MFS_trans_sf"/>
</dbReference>
<evidence type="ECO:0000256" key="5">
    <source>
        <dbReference type="ARBA" id="ARBA00022989"/>
    </source>
</evidence>
<dbReference type="EMBL" id="CP023483">
    <property type="protein sequence ID" value="ATF27207.1"/>
    <property type="molecule type" value="Genomic_DNA"/>
</dbReference>
<dbReference type="InterPro" id="IPR050189">
    <property type="entry name" value="MFS_Efflux_Transporters"/>
</dbReference>
<feature type="transmembrane region" description="Helical" evidence="7">
    <location>
        <begin position="165"/>
        <end position="183"/>
    </location>
</feature>
<dbReference type="CDD" id="cd17324">
    <property type="entry name" value="MFS_NepI_like"/>
    <property type="match status" value="1"/>
</dbReference>
<reference evidence="9 10" key="1">
    <citation type="submission" date="2017-09" db="EMBL/GenBank/DDBJ databases">
        <title>Complete Genome Sequences of Two Strains of the Meat Spoilage Bacterium Brochothrix thermosphacta Isolated from Ground Chicken.</title>
        <authorList>
            <person name="Paoli G.C."/>
            <person name="Wijey C."/>
            <person name="Chen C.-Y."/>
            <person name="Nguyen L."/>
            <person name="Yan X."/>
            <person name="Irwin P.L."/>
        </authorList>
    </citation>
    <scope>NUCLEOTIDE SEQUENCE [LARGE SCALE GENOMIC DNA]</scope>
    <source>
        <strain evidence="9 10">BI</strain>
    </source>
</reference>
<dbReference type="SUPFAM" id="SSF103473">
    <property type="entry name" value="MFS general substrate transporter"/>
    <property type="match status" value="1"/>
</dbReference>
<dbReference type="PROSITE" id="PS50850">
    <property type="entry name" value="MFS"/>
    <property type="match status" value="1"/>
</dbReference>
<feature type="transmembrane region" description="Helical" evidence="7">
    <location>
        <begin position="333"/>
        <end position="354"/>
    </location>
</feature>
<organism evidence="9 10">
    <name type="scientific">Brochothrix thermosphacta</name>
    <name type="common">Microbacterium thermosphactum</name>
    <dbReference type="NCBI Taxonomy" id="2756"/>
    <lineage>
        <taxon>Bacteria</taxon>
        <taxon>Bacillati</taxon>
        <taxon>Bacillota</taxon>
        <taxon>Bacilli</taxon>
        <taxon>Bacillales</taxon>
        <taxon>Listeriaceae</taxon>
        <taxon>Brochothrix</taxon>
    </lineage>
</organism>
<evidence type="ECO:0000256" key="4">
    <source>
        <dbReference type="ARBA" id="ARBA00022692"/>
    </source>
</evidence>
<keyword evidence="10" id="KW-1185">Reference proteome</keyword>
<gene>
    <name evidence="9" type="ORF">CNY62_03570</name>
</gene>
<accession>A0A1D2LND9</accession>
<evidence type="ECO:0000256" key="1">
    <source>
        <dbReference type="ARBA" id="ARBA00004651"/>
    </source>
</evidence>
<keyword evidence="5 7" id="KW-1133">Transmembrane helix</keyword>
<feature type="domain" description="Major facilitator superfamily (MFS) profile" evidence="8">
    <location>
        <begin position="13"/>
        <end position="384"/>
    </location>
</feature>
<keyword evidence="2" id="KW-0813">Transport</keyword>
<dbReference type="PANTHER" id="PTHR43124:SF3">
    <property type="entry name" value="CHLORAMPHENICOL EFFLUX PUMP RV0191"/>
    <property type="match status" value="1"/>
</dbReference>
<proteinExistence type="predicted"/>
<dbReference type="GO" id="GO:0005886">
    <property type="term" value="C:plasma membrane"/>
    <property type="evidence" value="ECO:0007669"/>
    <property type="project" value="UniProtKB-SubCell"/>
</dbReference>
<dbReference type="InterPro" id="IPR022324">
    <property type="entry name" value="Bacilysin_exporter_BacE_put"/>
</dbReference>
<dbReference type="InterPro" id="IPR020846">
    <property type="entry name" value="MFS_dom"/>
</dbReference>
<dbReference type="PRINTS" id="PR01988">
    <property type="entry name" value="EXPORTERBACE"/>
</dbReference>
<dbReference type="GO" id="GO:0022857">
    <property type="term" value="F:transmembrane transporter activity"/>
    <property type="evidence" value="ECO:0007669"/>
    <property type="project" value="InterPro"/>
</dbReference>
<evidence type="ECO:0000256" key="6">
    <source>
        <dbReference type="ARBA" id="ARBA00023136"/>
    </source>
</evidence>
<evidence type="ECO:0000256" key="7">
    <source>
        <dbReference type="SAM" id="Phobius"/>
    </source>
</evidence>
<feature type="transmembrane region" description="Helical" evidence="7">
    <location>
        <begin position="204"/>
        <end position="226"/>
    </location>
</feature>
<dbReference type="STRING" id="2756.BFR44_00325"/>
<dbReference type="Proteomes" id="UP000243591">
    <property type="component" value="Chromosome"/>
</dbReference>
<feature type="transmembrane region" description="Helical" evidence="7">
    <location>
        <begin position="137"/>
        <end position="159"/>
    </location>
</feature>
<comment type="subcellular location">
    <subcellularLocation>
        <location evidence="1">Cell membrane</location>
        <topology evidence="1">Multi-pass membrane protein</topology>
    </subcellularLocation>
</comment>
<sequence length="387" mass="40966">MMGEKQQHLPWAPLLALALSGFICILTETLPAGLLLPMSDSLAISEGRVGQLITVFAIGSVLTAMPLTALTQTWSRKPLLLACIAGFLLFNSITAIATNYTVLLIARFLVGVVAGVLWGIVAIYARRLVPYELKGRAMAVAMMGTPLALALGVPIGTFFGNLVGWRFIFAAISVIAAGLLIWMSLNMPNFEGQPVGQRTTLKQVLLLPGVRSVLFVTFTWMLAHNILYSYIGPYLTLGGLEARVDVMLFIFGVTTIIGLFLVGVLIDRHLRILVLSSLTIFALAALLFGLYTTTPILIGISMGLWGLTFGVAPTLLQTAIADVGQASANVAQSMLVTAWNSGIGIAGIIGALLLNDYGAASFAWVMLVLILGALVVSGAASKAGFSK</sequence>
<evidence type="ECO:0000259" key="8">
    <source>
        <dbReference type="PROSITE" id="PS50850"/>
    </source>
</evidence>
<protein>
    <submittedName>
        <fullName evidence="9">MFS transporter</fullName>
    </submittedName>
</protein>
<keyword evidence="4 7" id="KW-0812">Transmembrane</keyword>
<feature type="transmembrane region" description="Helical" evidence="7">
    <location>
        <begin position="12"/>
        <end position="36"/>
    </location>
</feature>
<name>A0A1D2LND9_BROTH</name>
<dbReference type="KEGG" id="bths:CNY62_03570"/>
<feature type="transmembrane region" description="Helical" evidence="7">
    <location>
        <begin position="48"/>
        <end position="67"/>
    </location>
</feature>
<evidence type="ECO:0000256" key="3">
    <source>
        <dbReference type="ARBA" id="ARBA00022475"/>
    </source>
</evidence>
<feature type="transmembrane region" description="Helical" evidence="7">
    <location>
        <begin position="360"/>
        <end position="380"/>
    </location>
</feature>
<dbReference type="AlphaFoldDB" id="A0A1D2LND9"/>
<feature type="transmembrane region" description="Helical" evidence="7">
    <location>
        <begin position="79"/>
        <end position="98"/>
    </location>
</feature>